<dbReference type="Gene3D" id="3.30.559.10">
    <property type="entry name" value="Chloramphenicol acetyltransferase-like domain"/>
    <property type="match status" value="7"/>
</dbReference>
<dbReference type="NCBIfam" id="NF003417">
    <property type="entry name" value="PRK04813.1"/>
    <property type="match status" value="5"/>
</dbReference>
<feature type="domain" description="Carrier" evidence="6">
    <location>
        <begin position="2457"/>
        <end position="2531"/>
    </location>
</feature>
<feature type="domain" description="Carrier" evidence="6">
    <location>
        <begin position="5075"/>
        <end position="5150"/>
    </location>
</feature>
<proteinExistence type="predicted"/>
<evidence type="ECO:0000313" key="8">
    <source>
        <dbReference type="Proteomes" id="UP001221838"/>
    </source>
</evidence>
<dbReference type="SMART" id="SM00823">
    <property type="entry name" value="PKS_PP"/>
    <property type="match status" value="5"/>
</dbReference>
<evidence type="ECO:0000313" key="7">
    <source>
        <dbReference type="EMBL" id="MDC0706905.1"/>
    </source>
</evidence>
<dbReference type="InterPro" id="IPR023213">
    <property type="entry name" value="CAT-like_dom_sf"/>
</dbReference>
<dbReference type="InterPro" id="IPR010071">
    <property type="entry name" value="AA_adenyl_dom"/>
</dbReference>
<gene>
    <name evidence="7" type="ORF">POL68_00300</name>
</gene>
<feature type="domain" description="Carrier" evidence="6">
    <location>
        <begin position="6131"/>
        <end position="6206"/>
    </location>
</feature>
<dbReference type="InterPro" id="IPR045851">
    <property type="entry name" value="AMP-bd_C_sf"/>
</dbReference>
<dbReference type="InterPro" id="IPR000873">
    <property type="entry name" value="AMP-dep_synth/lig_dom"/>
</dbReference>
<dbReference type="InterPro" id="IPR020845">
    <property type="entry name" value="AMP-binding_CS"/>
</dbReference>
<reference evidence="7 8" key="1">
    <citation type="submission" date="2022-11" db="EMBL/GenBank/DDBJ databases">
        <title>Minimal conservation of predation-associated metabolite biosynthetic gene clusters underscores biosynthetic potential of Myxococcota including descriptions for ten novel species: Archangium lansinium sp. nov., Myxococcus landrumus sp. nov., Nannocystis bai.</title>
        <authorList>
            <person name="Ahearne A."/>
            <person name="Stevens C."/>
            <person name="Dowd S."/>
        </authorList>
    </citation>
    <scope>NUCLEOTIDE SEQUENCE [LARGE SCALE GENOMIC DNA]</scope>
    <source>
        <strain evidence="7 8">NCWAL01</strain>
    </source>
</reference>
<dbReference type="PANTHER" id="PTHR45527:SF1">
    <property type="entry name" value="FATTY ACID SYNTHASE"/>
    <property type="match status" value="1"/>
</dbReference>
<dbReference type="NCBIfam" id="TIGR01733">
    <property type="entry name" value="AA-adenyl-dom"/>
    <property type="match status" value="5"/>
</dbReference>
<dbReference type="Pfam" id="PF00668">
    <property type="entry name" value="Condensation"/>
    <property type="match status" value="7"/>
</dbReference>
<dbReference type="InterPro" id="IPR036736">
    <property type="entry name" value="ACP-like_sf"/>
</dbReference>
<dbReference type="Proteomes" id="UP001221838">
    <property type="component" value="Unassembled WGS sequence"/>
</dbReference>
<protein>
    <submittedName>
        <fullName evidence="7">Non-ribosomal peptide synthase/polyketide synthase</fullName>
    </submittedName>
</protein>
<evidence type="ECO:0000256" key="2">
    <source>
        <dbReference type="ARBA" id="ARBA00022450"/>
    </source>
</evidence>
<dbReference type="InterPro" id="IPR010060">
    <property type="entry name" value="NRPS_synth"/>
</dbReference>
<dbReference type="SUPFAM" id="SSF52777">
    <property type="entry name" value="CoA-dependent acyltransferases"/>
    <property type="match status" value="14"/>
</dbReference>
<dbReference type="Pfam" id="PF00501">
    <property type="entry name" value="AMP-binding"/>
    <property type="match status" value="5"/>
</dbReference>
<evidence type="ECO:0000256" key="4">
    <source>
        <dbReference type="ARBA" id="ARBA00022737"/>
    </source>
</evidence>
<sequence length="6245" mass="691697">MGPCSLLQEHVWKFEQVAGGGRSCVQGGFRIEGTLDVPLLEQSLDALIQRHQILRTRFALIEGTLAQIVEEAGRFSLTVIDLSQADEAERREAAWEQTRRPFDPSQGPLLRAVLLRLGSQEHLLLLCMHRLIADEASFGVLGRELAALYGALSAGRSPRLPEPSQYGEFARKQRSSLQGETLDLHLHFWKQQFAGATPAQFPMDLHLVRSAAGTRARHSFALPHALLEALRALEPGEEDSLRDTLLAAFRLLLHRHAYQQEDISVGLLAAHEPEPGSPGLLGPIASPLVLRIPLLGNPAFPSLRRSVRTTRTEALAHRALPFEALLDVLQEQGPELLKALVIFETPAPEFLQLPELSFVPLETQGGVTPCDLVLRLSEGPCELRGTFEYNAELFLADTVSRMAKRFLRLLEGIAATPEQRVLELPILTREEQDQIHHEWNEERVERRGECAHLLFEEQVKRTPEAVAVSFGAEQLSYGELERRANQVANHLRGMGVGLESRVGVCVERSVELVVGMLGVLKAGGAYVPLDPAVPGERLAYMVEDAGVEVLLTQERLEASLPVKRARVVRLDADWEQIAHQSEVREEGASGGGNLAYVIYTSGSTGKPKGTLLEHGGLCNTARAAIEMMGVGPGSRVLQFSSMGFDASVWEMFSALLSGARLVMAPKEALQPGAPLQELLKEEGITAATLTPAVLMQLEPRSLLEKLKTVAAAGEACTGELVSRWKEGRRFINAYGPTEVTICATQNSEVKEQRPTIGRHLPNVQVYVLDERQKEVPVGVAGELCVGGVGLARGYQGRPELTAERFMPHPFSAEPGERLYRTGDRVRFLGNGELEFLGRMDFQVKLRGFRIELEEVEAALGEHGGVREAVVVVREDGGGSRRLVAYVVSGEKQAAPSSEELRSYLKGKLPDYMVPAVFVRMEALPLALTGKVDRRALPDPDWSRPELDGEYVAPQTPVEKQLAALWAKVLRLERVGRHDNFFSLGGDSIIGMQILARAHQAGLRFTSRQLFQHPTLAALAPLVTEVQGQGEQEVITGPVPLTPIQRWFLEQQQPAPHHFKQGMVFEVTERVDPVLLGRALLRLLEHHDALRMCFREEGGHWQQSNGGQAQEASLREVDLASVPEAQRGTAIEAVAEELQEGFELSRGLLLRAALLHLGAGQTGRLLIVIHHFVVDFVSWRILLEDLNTVYQQLCRGEAGALPPKTTSFKRWAGKLEEYAQSPLEEELAYWLTPRKQVQAVPVDRPGGSNTQESARGVSLSLDEEQTRALLQEVPGAYRAHINDVLLTALAQSLAQWTGSHQVLVDLEGHGREELFEDVNLSRTVGWFTTLFPVQLELPESTSSASALGVVREALRRLPHRGIGYGLLRYLRKDGAAQALRSLPQAEVSFNYWGQIDLMGQGSAPFVLSPEPGGSEFGRKHRRPHLLAVEARVFGGRLEVTCLYSENVHERATIEALVQGFMASLRTLIAGRTSPEAARYVPADFPLARLDPAALERVLEQTPRVEDIYPLSPLQQGLLYHAHLAPGTDLYFEQVSWTLPQALNASAFQKAWERVMAQNPILRTAFFWEGLAEPLQAVLPSVTLPWQQLDWRGIPASEQKERLSSLVREDRARGFELSQAPLVRVTLIRLDEAAYHCLFSFHHLLLDGWSVGLVFRELYAHYEALSAGKELPLHRGVPYREYIAWLRQQDFARSEAYWRQALKGFTTPTPLPFGQRPGLASGSQGYGEQQLQMGTASAAALQAFVRQHRLTLNTLVLGAWGLVLGQHGGTADVVFGATLAGRPPELPGSDAVMGLLINTLPVRVRLDSRAPLHSWLERLQSEQDELRQHEHSPLSQVQAWSEVPRGTALFESLYSFENYPMDSALGGAEFIERTQFAIAASVIPNPKGLLLRIAFESERFDSATIDRLLRHWSLALERMVAARPEQLLGHISLLSEAERRQVLEEWNEERVERRGECAHLLFEEQVKRTPEAVAVSFGAEQLSYGELDRRANQVANHLRGMGVGLESRVGVCVERSVELVVGMLGVLKAGGAYVPLDPAVPGERLAYMVEDAGVEVLLTQERLEASLPVKRARVVRLDADWEQIAHQSEVREEGASGGGNLAYVIYTSGSTGKPKGTLLEHGGLCNTARAAIEMMGVGPGSRVLQFSSMGFDASVWEMFSALLSGARLVMAPKEALQPGAPLQELLKEEGITAATLTPAVLMQLEPRSLLPTLQTVAAAGEACTGELVSRWKEGRRFINAYGPTEVTICATQNSEVKEQRPTIGRHLPNVQVYVLDERQKEVPVGVAGELCVGGVGLARGYQGRPELTAERFMPHPFSAEPGERLYRTGDRVRFLGNGELEFLGRMDFQVKLRGFRIELEEVEAALGEHGGVREAVVVVREDGGGSRRLVAYVVSGEKQATPSSEELRSYLKGKLPDYMVPAVFVRMEALPLALTGKVDRRALPVPTLDGDGRREGFVEPRTEVEQKLAEVWASVLKHPRVGVHDNFFELGGDSISSMQIVARAHQAGLKVTSKQLFQHQTIAELAPVVGDASRVHEQREGQAPMPLTAIRQRSADAARPVPSDFPLARLEAGVLERVLQKHPQVEDIYPLSPLQQGMLFHALLSVELGMYFEQAVWRFRGALNVQAFHRAWQEVVDRNPILRTGFFWGEVPEPLQVVHPRVELPWQELDWRSVLSAEQPARMEAFLQEDRARGFDLSHPPLMRVAIVRMGDNDSWIIWSFHHVLLDGWSSSLLLKDLFELYEACVQGRPLPRLQRPAFREYIAWLQGQDSQEAQGYWSQELKGFTAPTPLPGARTLGRAGSESSQQREREVQFTESGTEAVQTFARKHKLTVNTVAQAAWALVLGRYSGEREVVFGSTVAGRPPDLAGVDAMVGVLINTLPIRVRLPGEVPLLKWLQGMQAQQLEQRQHQHCPLVQIQKWSEVPRERALFDSLFVFDYPMDASEMERLGMMEAETFRPSQRTNYPLTATLGFLRGKLELRLAHEPQAFDAALMDQVLAHWKTAMERIIAFPEHRLRELQLLTEEERRELVEGWNQTGAEYERQKCVHELFEEQAKRTPEALAVRDGREQVTYGELNRRANQLAQMLVKKGVGPEQVVGLCTERTVGTVVGLLGILKAGGAYVPLDPAYPVERLRYMLEDTGAKVVVTQSWLVERLGELKAEVVSLDRQAEELEREAEQCPASGVTSRNLAYVIYTSGSTGKPKGAMLEHQGVCNYLEWSGREYRVEEGKGAPVHSSISFDLTVTSLVLPLVKGKPVEMVGEEEGVEGLGEALRKGGDYSLVKLTPTHLRVLSQQLKEEEAKGRTRAFIIGGEGLTAESLRYWRKNAPGTRLINEYGPTETVVGCSTYEVEEGDGEEGAVPIGHPIANTQLYVLDGGMEVVPKGVVGELYIGGEGVGRGYLGRPELTAERFVPDPYSQRGGGRLYRTGDLVKRRADGKLEYLGRMDTQVKVRGYRIELGEIETVLSKHPAVTEAVVVVREEVPGNPQLVGYVVTAEGRDESGPVREYLKEKLPEYMVPTALVCLEAMPVTQNGKVDRKALPAPDLGSKVVHDFAEPRTDVERRLAEVWASVLKQPRIGVHDNFFDLGGDSIISIHIVAQAQQVGLKVTSKLLFRHQTIAELAQVVVDASKEQEQGLVQGPVPLTPIQKWLFDQDLPQPQHFNMVLMLEVEPPVGAVQVEESLQALVAHHDALRLSFHKEGGEWRQVNEGVEKRIRLDVVDVSQAGAGEPEAIAQVARQMQEGLRLQEGPLLRATLFERGEGKRWRLLLVLHHLVVDVVSWRILLEDLNRAYEQRRRGEAVRLPAKTTPFKTWSERLEQYAQGEEVRGELSYWAAEQRQEVKGLPVDRVAGANTVASERRLTVALEKEETRVLLQEVPGAYRAQINDVLLTALAQSVGTWTGQPRLLVNLEGHGREELFEDVDVSRTVGWFTSIFPVLLDLQGARTPGEALRAIREELRRLPRRGLGYGLLRYLRKEGTGERLKALPRAEVGFNYVGQFDGMSEGASRFRLTQESAGATVNEHNLRADLLEVHGQVFGGQLELTWAYSENFHERATIEALAQDFVAALRQLIDHRSSADAARLVASDFPLARLDAGVLERVLQKHPQVEDIYPLSPLQQGMLFHALLSVELGMYFEQAVWRFGGALNVQAFHRAWQEVVDRNPILRTGFFWKGVPEPLQVVHPRVELPWQELDWRSVLPAEQPARMEAFLQEDRARGFDLSHPPVMRVAVIRMGESDYRIIWSFHHVLLDGWSSSLLLKDLFELYEACVQGRPLQGTRRPAFREYIAWLQRQDSQEAQGYWSQELKGFTAPTPLPGARSLGRTGSESSQQREREVQFTESGTEAVQGFARKHKLTVNTVAQAAWALVLGRYSGEREVVFGSTVAGRPPDLAGVDAMVGMLINTLPIRVRLPGEVPLLKWLQGMQAQQLEQRQHQHCPLVQIQKWSEVPRERALFDSLFVFDYPMDASVKERLGVLEAETFQSIERTNYPLTATLGFPRGKLELRLAYEPQAFDAVLMDQVLAHWKIVLERIVSHPDQRIAELGMMGEEERRELVEGWNQTGAEYERQKCVHELFEDQAKRTPEALAVRDGREQVTYGELNRRANQLAQMLVKKGVGPEQAVGLCTERTVGTVVGLLGILKAGGAYVPLDPAYPVERLRYMLEDTGAKVVVTQSWLVERLGELKAEVVSLDRQAEELEREAEQCPASGVTSRNLAYVIYTSGSTGKPKGAMLEHQGVCNYLEWSGREYRVEEGKGAPVHSSISFDLTVTSLVLPLVKGKPVEMVGEEEGVEGLGEALRKGGDYSLVKLTPTHLRVLSQQLKEEEAKGRTRAFIIGGEGLTGESLRYWRKNAPGTRLINEYGPTETVVGCSTYEVEEGDGEEGAVPIGHPIANTQLYVLDGGMEVVPKGVVGELYIGGEGVGRGYLGRPELTAERFVPDPYSQRGGGRLYRTGDLVKRRADGKLEYLGRMDTQVKVRGYRIELGEIETVLSKHPAVTEAVVVVREGAGGNQQLVGYVVTAEGRDESGPVREYLKEKLPEYMVPTALVCLEAMPVTQNGKVDRKALPAPDLGSKVAHGFVPPKGALEELVAGIWAQVLGLERVSADGNFFELGGHSLLAMQMISRVRETFEVDLPFRSLFGAPTVAGLARIIESTLAGGLGRLAPPLVRVHREGDLPTSFAQYRLWFLDQLQTGGYSYNVPVGVRFLGRLDLEALERSLQEIIRRHEALRTVFASSGGRVVQVISPEARLALAVESLEGLAASQREAEAQRRAQEEAQRPFELSRGPLLRATVLRLAKEDHVLLLVMHHIVTDGWSINVLLRELSQVYPVLVAGGVPSLPALAIQYADFAVWQRQWLQGEVLDAQRSYWKRTLAGAPQALELPTDRPRPQIQTFHGAQLSVQLPLSLSQEVRALSHREGATLFMTLLAAFQALLARYSGQTDIVVGSPIAGRNRQEVEGLIGLFVNTLALRADVQGSLSFQALLAQVREACLGAYAHQDLPFEQVVEALQIDRDLSRTPLFQVMFVLENQPAPALEFGGLSLKPLDVDLITAKFDLTVGLRESGQGLLSVWEYNTALFDHETVARMARHFQTLLEALAARPEQPISSISLLSEEERRQVLEEWAQTGAEYPRQTCIHRLFEVQAARAEGALAVKSPHGQVSYGELNVRANQLAHWLRDSGVGPEERVVLCMERSVELVAGALGIMKAGGAYVPLDPAYPAERLKTMAGDSRAKVVVTQGSLKGAFEGLGVKVVCLDEDREELAKQERKNPGSGVEAENLAYVIYTSGSTGKPKGVEVSHASLANLVTWHQREYEVTPEDRATQVSGPAFDASVWELWPYLTAGASLHIPSDEVRAVPAKLLAWLAAEGITLSFLPTPLAEVVLAEEWPEGMVLRALLTGGDRLRRRLRPGQKARLMNHYGPTENTVVATWAPVVGEAGTLPPIGRPISNAQAYVLDKGMNPVPVGVSGELFIGGDSLARGYLDRSALTAEKFLPHPFSTKPGSRLYRTGDLVRWSSGGELEFLGRVDQQVKIRGFRIELGEIEAVLAQHPSVREAVVVVREITPEVKQLVGYAVAHGAVRPSKAELRAYLRERLPEPMVPSAIVLLDALPVTPNGKLDRRALPIPDEGYGSEDAAVAPQTDFEQAVAAIWQEVLHVAKVGTNDRFFDLGGNSLTILEVQKKLSSALSLDVKLTKLFQYPTIASFAQHLAQGETGPSVAAVSQQRVKRRQELDAQGQARRRLRTHKKDAQDE</sequence>
<dbReference type="Pfam" id="PF13193">
    <property type="entry name" value="AMP-binding_C"/>
    <property type="match status" value="5"/>
</dbReference>
<dbReference type="CDD" id="cd19531">
    <property type="entry name" value="LCL_NRPS-like"/>
    <property type="match status" value="2"/>
</dbReference>
<feature type="region of interest" description="Disordered" evidence="5">
    <location>
        <begin position="4306"/>
        <end position="4333"/>
    </location>
</feature>
<dbReference type="NCBIfam" id="NF004282">
    <property type="entry name" value="PRK05691.1"/>
    <property type="match status" value="7"/>
</dbReference>
<dbReference type="RefSeq" id="WP_272134010.1">
    <property type="nucleotide sequence ID" value="NZ_JAQNDM010000001.1"/>
</dbReference>
<evidence type="ECO:0000256" key="1">
    <source>
        <dbReference type="ARBA" id="ARBA00001957"/>
    </source>
</evidence>
<dbReference type="EMBL" id="JAQNDM010000001">
    <property type="protein sequence ID" value="MDC0706905.1"/>
    <property type="molecule type" value="Genomic_DNA"/>
</dbReference>
<dbReference type="SUPFAM" id="SSF56801">
    <property type="entry name" value="Acetyl-CoA synthetase-like"/>
    <property type="match status" value="5"/>
</dbReference>
<dbReference type="SUPFAM" id="SSF47336">
    <property type="entry name" value="ACP-like"/>
    <property type="match status" value="5"/>
</dbReference>
<dbReference type="CDD" id="cd05930">
    <property type="entry name" value="A_NRPS"/>
    <property type="match status" value="3"/>
</dbReference>
<feature type="domain" description="Carrier" evidence="6">
    <location>
        <begin position="952"/>
        <end position="1026"/>
    </location>
</feature>
<dbReference type="CDD" id="cd19534">
    <property type="entry name" value="E_NRPS"/>
    <property type="match status" value="2"/>
</dbReference>
<dbReference type="Gene3D" id="3.30.559.30">
    <property type="entry name" value="Nonribosomal peptide synthetase, condensation domain"/>
    <property type="match status" value="7"/>
</dbReference>
<feature type="domain" description="Carrier" evidence="6">
    <location>
        <begin position="3553"/>
        <end position="3627"/>
    </location>
</feature>
<dbReference type="InterPro" id="IPR020806">
    <property type="entry name" value="PKS_PP-bd"/>
</dbReference>
<dbReference type="Gene3D" id="2.30.38.10">
    <property type="entry name" value="Luciferase, Domain 3"/>
    <property type="match status" value="5"/>
</dbReference>
<dbReference type="InterPro" id="IPR006162">
    <property type="entry name" value="Ppantetheine_attach_site"/>
</dbReference>
<keyword evidence="8" id="KW-1185">Reference proteome</keyword>
<evidence type="ECO:0000259" key="6">
    <source>
        <dbReference type="PROSITE" id="PS50075"/>
    </source>
</evidence>
<dbReference type="InterPro" id="IPR001242">
    <property type="entry name" value="Condensation_dom"/>
</dbReference>
<keyword evidence="3" id="KW-0597">Phosphoprotein</keyword>
<keyword evidence="2" id="KW-0596">Phosphopantetheine</keyword>
<dbReference type="Pfam" id="PF00550">
    <property type="entry name" value="PP-binding"/>
    <property type="match status" value="5"/>
</dbReference>
<dbReference type="CDD" id="cd19543">
    <property type="entry name" value="DCL_NRPS"/>
    <property type="match status" value="3"/>
</dbReference>
<dbReference type="InterPro" id="IPR009081">
    <property type="entry name" value="PP-bd_ACP"/>
</dbReference>
<dbReference type="NCBIfam" id="TIGR01720">
    <property type="entry name" value="NRPS-para261"/>
    <property type="match status" value="2"/>
</dbReference>
<dbReference type="Gene3D" id="3.40.50.980">
    <property type="match status" value="10"/>
</dbReference>
<comment type="caution">
    <text evidence="7">The sequence shown here is derived from an EMBL/GenBank/DDBJ whole genome shotgun (WGS) entry which is preliminary data.</text>
</comment>
<dbReference type="PROSITE" id="PS00455">
    <property type="entry name" value="AMP_BINDING"/>
    <property type="match status" value="5"/>
</dbReference>
<dbReference type="SMART" id="SM01294">
    <property type="entry name" value="PKS_PP_betabranch"/>
    <property type="match status" value="1"/>
</dbReference>
<dbReference type="Gene3D" id="3.30.300.30">
    <property type="match status" value="5"/>
</dbReference>
<comment type="cofactor">
    <cofactor evidence="1">
        <name>pantetheine 4'-phosphate</name>
        <dbReference type="ChEBI" id="CHEBI:47942"/>
    </cofactor>
</comment>
<dbReference type="PROSITE" id="PS00012">
    <property type="entry name" value="PHOSPHOPANTETHEINE"/>
    <property type="match status" value="4"/>
</dbReference>
<accession>A0ABT5CZP0</accession>
<feature type="region of interest" description="Disordered" evidence="5">
    <location>
        <begin position="6209"/>
        <end position="6245"/>
    </location>
</feature>
<dbReference type="PROSITE" id="PS50075">
    <property type="entry name" value="CARRIER"/>
    <property type="match status" value="5"/>
</dbReference>
<evidence type="ECO:0000256" key="3">
    <source>
        <dbReference type="ARBA" id="ARBA00022553"/>
    </source>
</evidence>
<evidence type="ECO:0000256" key="5">
    <source>
        <dbReference type="SAM" id="MobiDB-lite"/>
    </source>
</evidence>
<organism evidence="7 8">
    <name type="scientific">Stigmatella ashevillensis</name>
    <dbReference type="NCBI Taxonomy" id="2995309"/>
    <lineage>
        <taxon>Bacteria</taxon>
        <taxon>Pseudomonadati</taxon>
        <taxon>Myxococcota</taxon>
        <taxon>Myxococcia</taxon>
        <taxon>Myxococcales</taxon>
        <taxon>Cystobacterineae</taxon>
        <taxon>Archangiaceae</taxon>
        <taxon>Stigmatella</taxon>
    </lineage>
</organism>
<dbReference type="InterPro" id="IPR025110">
    <property type="entry name" value="AMP-bd_C"/>
</dbReference>
<dbReference type="PANTHER" id="PTHR45527">
    <property type="entry name" value="NONRIBOSOMAL PEPTIDE SYNTHETASE"/>
    <property type="match status" value="1"/>
</dbReference>
<name>A0ABT5CZP0_9BACT</name>
<keyword evidence="4" id="KW-0677">Repeat</keyword>
<dbReference type="Gene3D" id="1.10.1200.10">
    <property type="entry name" value="ACP-like"/>
    <property type="match status" value="5"/>
</dbReference>